<name>A0A1K2HXK4_9HYPH</name>
<accession>A0A1K2HXK4</accession>
<dbReference type="EMBL" id="FPKU01000002">
    <property type="protein sequence ID" value="SFZ84440.1"/>
    <property type="molecule type" value="Genomic_DNA"/>
</dbReference>
<proteinExistence type="predicted"/>
<dbReference type="Proteomes" id="UP000183447">
    <property type="component" value="Unassembled WGS sequence"/>
</dbReference>
<evidence type="ECO:0000313" key="1">
    <source>
        <dbReference type="EMBL" id="SFZ84440.1"/>
    </source>
</evidence>
<sequence>MLGGCATVGSETGGSGTCAPIVEYSREFQARVAEELGILPERSAVAEMLSDYAVMRDQAAVCTRSFG</sequence>
<gene>
    <name evidence="1" type="ORF">SAMN02983003_2011</name>
</gene>
<keyword evidence="2" id="KW-1185">Reference proteome</keyword>
<organism evidence="1 2">
    <name type="scientific">Devosia enhydra</name>
    <dbReference type="NCBI Taxonomy" id="665118"/>
    <lineage>
        <taxon>Bacteria</taxon>
        <taxon>Pseudomonadati</taxon>
        <taxon>Pseudomonadota</taxon>
        <taxon>Alphaproteobacteria</taxon>
        <taxon>Hyphomicrobiales</taxon>
        <taxon>Devosiaceae</taxon>
        <taxon>Devosia</taxon>
    </lineage>
</organism>
<protein>
    <submittedName>
        <fullName evidence="1">Uncharacterized protein</fullName>
    </submittedName>
</protein>
<reference evidence="1 2" key="1">
    <citation type="submission" date="2016-11" db="EMBL/GenBank/DDBJ databases">
        <authorList>
            <person name="Jaros S."/>
            <person name="Januszkiewicz K."/>
            <person name="Wedrychowicz H."/>
        </authorList>
    </citation>
    <scope>NUCLEOTIDE SEQUENCE [LARGE SCALE GENOMIC DNA]</scope>
    <source>
        <strain evidence="1 2">ATCC 23634</strain>
    </source>
</reference>
<evidence type="ECO:0000313" key="2">
    <source>
        <dbReference type="Proteomes" id="UP000183447"/>
    </source>
</evidence>
<dbReference type="STRING" id="665118.SAMN02983003_2011"/>
<dbReference type="AlphaFoldDB" id="A0A1K2HXK4"/>